<dbReference type="EMBL" id="BIFQ01000001">
    <property type="protein sequence ID" value="GCE06197.1"/>
    <property type="molecule type" value="Genomic_DNA"/>
</dbReference>
<keyword evidence="4" id="KW-0378">Hydrolase</keyword>
<feature type="domain" description="Nudix hydrolase" evidence="7">
    <location>
        <begin position="46"/>
        <end position="180"/>
    </location>
</feature>
<dbReference type="GO" id="GO:0046872">
    <property type="term" value="F:metal ion binding"/>
    <property type="evidence" value="ECO:0007669"/>
    <property type="project" value="UniProtKB-KW"/>
</dbReference>
<dbReference type="AlphaFoldDB" id="A0A401ZH54"/>
<comment type="cofactor">
    <cofactor evidence="2">
        <name>Mg(2+)</name>
        <dbReference type="ChEBI" id="CHEBI:18420"/>
    </cofactor>
</comment>
<dbReference type="InterPro" id="IPR000086">
    <property type="entry name" value="NUDIX_hydrolase_dom"/>
</dbReference>
<evidence type="ECO:0000313" key="9">
    <source>
        <dbReference type="Proteomes" id="UP000287224"/>
    </source>
</evidence>
<evidence type="ECO:0000313" key="8">
    <source>
        <dbReference type="EMBL" id="GCE06197.1"/>
    </source>
</evidence>
<gene>
    <name evidence="8" type="ORF">KDAU_35260</name>
</gene>
<dbReference type="SUPFAM" id="SSF55811">
    <property type="entry name" value="Nudix"/>
    <property type="match status" value="1"/>
</dbReference>
<keyword evidence="9" id="KW-1185">Reference proteome</keyword>
<keyword evidence="5" id="KW-0460">Magnesium</keyword>
<reference evidence="9" key="1">
    <citation type="submission" date="2018-12" db="EMBL/GenBank/DDBJ databases">
        <title>Tengunoibacter tsumagoiensis gen. nov., sp. nov., Dictyobacter kobayashii sp. nov., D. alpinus sp. nov., and D. joshuensis sp. nov. and description of Dictyobacteraceae fam. nov. within the order Ktedonobacterales isolated from Tengu-no-mugimeshi.</title>
        <authorList>
            <person name="Wang C.M."/>
            <person name="Zheng Y."/>
            <person name="Sakai Y."/>
            <person name="Toyoda A."/>
            <person name="Minakuchi Y."/>
            <person name="Abe K."/>
            <person name="Yokota A."/>
            <person name="Yabe S."/>
        </authorList>
    </citation>
    <scope>NUCLEOTIDE SEQUENCE [LARGE SCALE GENOMIC DNA]</scope>
    <source>
        <strain evidence="9">S-27</strain>
    </source>
</reference>
<evidence type="ECO:0000256" key="3">
    <source>
        <dbReference type="ARBA" id="ARBA00022723"/>
    </source>
</evidence>
<dbReference type="PANTHER" id="PTHR12992">
    <property type="entry name" value="NUDIX HYDROLASE"/>
    <property type="match status" value="1"/>
</dbReference>
<keyword evidence="3" id="KW-0479">Metal-binding</keyword>
<dbReference type="InterPro" id="IPR015797">
    <property type="entry name" value="NUDIX_hydrolase-like_dom_sf"/>
</dbReference>
<sequence length="217" mass="23943">MCYNNGMDVLDFTNTAEIMGMLRTRLTPVEQAGSLIDRVEGHQQHARLAAVLLPFFVEDGLLQLALIRRASTLRAHSGEIAFPGGKVDATDTSMVITALREAYEEIGLHPARVEALGVLPPVFTVVSNYLITPVVGYLPQGLGSLLLQKSEVDELLCVSLARLADPAIAHTELWTRDGRTRTVYFYDYDQYRIWGATGRILSSLFELLKQEDAPPVG</sequence>
<dbReference type="Gene3D" id="3.90.79.10">
    <property type="entry name" value="Nucleoside Triphosphate Pyrophosphohydrolase"/>
    <property type="match status" value="1"/>
</dbReference>
<dbReference type="InterPro" id="IPR045121">
    <property type="entry name" value="CoAse"/>
</dbReference>
<evidence type="ECO:0000256" key="1">
    <source>
        <dbReference type="ARBA" id="ARBA00001936"/>
    </source>
</evidence>
<comment type="caution">
    <text evidence="8">The sequence shown here is derived from an EMBL/GenBank/DDBJ whole genome shotgun (WGS) entry which is preliminary data.</text>
</comment>
<organism evidence="8 9">
    <name type="scientific">Dictyobacter aurantiacus</name>
    <dbReference type="NCBI Taxonomy" id="1936993"/>
    <lineage>
        <taxon>Bacteria</taxon>
        <taxon>Bacillati</taxon>
        <taxon>Chloroflexota</taxon>
        <taxon>Ktedonobacteria</taxon>
        <taxon>Ktedonobacterales</taxon>
        <taxon>Dictyobacteraceae</taxon>
        <taxon>Dictyobacter</taxon>
    </lineage>
</organism>
<comment type="cofactor">
    <cofactor evidence="1">
        <name>Mn(2+)</name>
        <dbReference type="ChEBI" id="CHEBI:29035"/>
    </cofactor>
</comment>
<evidence type="ECO:0000256" key="6">
    <source>
        <dbReference type="ARBA" id="ARBA00023211"/>
    </source>
</evidence>
<name>A0A401ZH54_9CHLR</name>
<evidence type="ECO:0000256" key="4">
    <source>
        <dbReference type="ARBA" id="ARBA00022801"/>
    </source>
</evidence>
<dbReference type="PROSITE" id="PS51462">
    <property type="entry name" value="NUDIX"/>
    <property type="match status" value="1"/>
</dbReference>
<evidence type="ECO:0000256" key="5">
    <source>
        <dbReference type="ARBA" id="ARBA00022842"/>
    </source>
</evidence>
<proteinExistence type="predicted"/>
<evidence type="ECO:0000256" key="2">
    <source>
        <dbReference type="ARBA" id="ARBA00001946"/>
    </source>
</evidence>
<dbReference type="GO" id="GO:0010945">
    <property type="term" value="F:coenzyme A diphosphatase activity"/>
    <property type="evidence" value="ECO:0007669"/>
    <property type="project" value="InterPro"/>
</dbReference>
<dbReference type="Pfam" id="PF00293">
    <property type="entry name" value="NUDIX"/>
    <property type="match status" value="1"/>
</dbReference>
<protein>
    <recommendedName>
        <fullName evidence="7">Nudix hydrolase domain-containing protein</fullName>
    </recommendedName>
</protein>
<dbReference type="CDD" id="cd03426">
    <property type="entry name" value="NUDIX_CoAse_Nudt7"/>
    <property type="match status" value="1"/>
</dbReference>
<accession>A0A401ZH54</accession>
<dbReference type="PANTHER" id="PTHR12992:SF11">
    <property type="entry name" value="MITOCHONDRIAL COENZYME A DIPHOSPHATASE NUDT8"/>
    <property type="match status" value="1"/>
</dbReference>
<dbReference type="Proteomes" id="UP000287224">
    <property type="component" value="Unassembled WGS sequence"/>
</dbReference>
<evidence type="ECO:0000259" key="7">
    <source>
        <dbReference type="PROSITE" id="PS51462"/>
    </source>
</evidence>
<keyword evidence="6" id="KW-0464">Manganese</keyword>